<evidence type="ECO:0000313" key="1">
    <source>
        <dbReference type="EMBL" id="EEA85838.1"/>
    </source>
</evidence>
<dbReference type="RefSeq" id="WP_006439392.1">
    <property type="nucleotide sequence ID" value="NZ_DS995355.1"/>
</dbReference>
<name>B6FX71_PEPHT</name>
<proteinExistence type="predicted"/>
<dbReference type="AlphaFoldDB" id="B6FX71"/>
<evidence type="ECO:0000313" key="2">
    <source>
        <dbReference type="Proteomes" id="UP000003178"/>
    </source>
</evidence>
<comment type="caution">
    <text evidence="1">The sequence shown here is derived from an EMBL/GenBank/DDBJ whole genome shotgun (WGS) entry which is preliminary data.</text>
</comment>
<reference evidence="1 2" key="2">
    <citation type="submission" date="2008-10" db="EMBL/GenBank/DDBJ databases">
        <title>Draft genome sequence of Clostridium hiranonis (DSM 13275).</title>
        <authorList>
            <person name="Sudarsanam P."/>
            <person name="Ley R."/>
            <person name="Guruge J."/>
            <person name="Turnbaugh P.J."/>
            <person name="Mahowald M."/>
            <person name="Liep D."/>
            <person name="Gordon J."/>
        </authorList>
    </citation>
    <scope>NUCLEOTIDE SEQUENCE [LARGE SCALE GENOMIC DNA]</scope>
    <source>
        <strain evidence="1 2">DSM 13275</strain>
    </source>
</reference>
<dbReference type="NCBIfam" id="NF038093">
    <property type="entry name" value="GrdX"/>
    <property type="match status" value="1"/>
</dbReference>
<reference evidence="1 2" key="1">
    <citation type="submission" date="2008-09" db="EMBL/GenBank/DDBJ databases">
        <authorList>
            <person name="Fulton L."/>
            <person name="Clifton S."/>
            <person name="Fulton B."/>
            <person name="Xu J."/>
            <person name="Minx P."/>
            <person name="Pepin K.H."/>
            <person name="Johnson M."/>
            <person name="Thiruvilangam P."/>
            <person name="Bhonagiri V."/>
            <person name="Nash W.E."/>
            <person name="Mardis E.R."/>
            <person name="Wilson R.K."/>
        </authorList>
    </citation>
    <scope>NUCLEOTIDE SEQUENCE [LARGE SCALE GENOMIC DNA]</scope>
    <source>
        <strain evidence="1 2">DSM 13275</strain>
    </source>
</reference>
<keyword evidence="2" id="KW-1185">Reference proteome</keyword>
<dbReference type="OrthoDB" id="9815289at2"/>
<dbReference type="eggNOG" id="ENOG5030QTH">
    <property type="taxonomic scope" value="Bacteria"/>
</dbReference>
<organism evidence="1 2">
    <name type="scientific">Peptacetobacter hiranonis (strain DSM 13275 / JCM 10541 / KCTC 15199 / TO-931)</name>
    <name type="common">Clostridium hiranonis</name>
    <dbReference type="NCBI Taxonomy" id="500633"/>
    <lineage>
        <taxon>Bacteria</taxon>
        <taxon>Bacillati</taxon>
        <taxon>Bacillota</taxon>
        <taxon>Clostridia</taxon>
        <taxon>Peptostreptococcales</taxon>
        <taxon>Peptostreptococcaceae</taxon>
        <taxon>Peptacetobacter</taxon>
    </lineage>
</organism>
<protein>
    <recommendedName>
        <fullName evidence="3">GrdX protein</fullName>
    </recommendedName>
</protein>
<dbReference type="HOGENOM" id="CLU_132073_0_0_9"/>
<dbReference type="Proteomes" id="UP000003178">
    <property type="component" value="Unassembled WGS sequence"/>
</dbReference>
<gene>
    <name evidence="1" type="ORF">CLOHIR_00470</name>
</gene>
<accession>B6FX71</accession>
<sequence length="128" mass="15126">MFEKEKCTIVTNNDRVADKYKDIMKVELVNSYEEVLIKARNMVYDRHRLLTHPQAGSLKPNQTPYRSIIVYPSDNSSNMDDVMMIEKAIETFNKFREIKETPKYEEKIANDYKTIDLSMIDNVMPRIQ</sequence>
<dbReference type="InterPro" id="IPR047735">
    <property type="entry name" value="GrdX-like"/>
</dbReference>
<evidence type="ECO:0008006" key="3">
    <source>
        <dbReference type="Google" id="ProtNLM"/>
    </source>
</evidence>
<dbReference type="EMBL" id="ABWP01000016">
    <property type="protein sequence ID" value="EEA85838.1"/>
    <property type="molecule type" value="Genomic_DNA"/>
</dbReference>
<dbReference type="STRING" id="500633.CLOHIR_00470"/>